<evidence type="ECO:0000259" key="8">
    <source>
        <dbReference type="Pfam" id="PF02781"/>
    </source>
</evidence>
<reference evidence="9 10" key="1">
    <citation type="submission" date="2021-07" db="EMBL/GenBank/DDBJ databases">
        <title>Actinomadura sp. PM05-2 isolated from lichen.</title>
        <authorList>
            <person name="Somphong A."/>
            <person name="Phongsopitanun W."/>
            <person name="Tanasupawat S."/>
            <person name="Peongsungnone V."/>
        </authorList>
    </citation>
    <scope>NUCLEOTIDE SEQUENCE [LARGE SCALE GENOMIC DNA]</scope>
    <source>
        <strain evidence="9 10">PM05-2</strain>
    </source>
</reference>
<protein>
    <recommendedName>
        <fullName evidence="6">Glucose-6-phosphate 1-dehydrogenase</fullName>
        <shortName evidence="6">G6PD</shortName>
        <ecNumber evidence="6">1.1.1.49</ecNumber>
    </recommendedName>
</protein>
<comment type="catalytic activity">
    <reaction evidence="6">
        <text>D-glucose 6-phosphate + NADP(+) = 6-phospho-D-glucono-1,5-lactone + NADPH + H(+)</text>
        <dbReference type="Rhea" id="RHEA:15841"/>
        <dbReference type="ChEBI" id="CHEBI:15378"/>
        <dbReference type="ChEBI" id="CHEBI:57783"/>
        <dbReference type="ChEBI" id="CHEBI:57955"/>
        <dbReference type="ChEBI" id="CHEBI:58349"/>
        <dbReference type="ChEBI" id="CHEBI:61548"/>
        <dbReference type="EC" id="1.1.1.49"/>
    </reaction>
</comment>
<evidence type="ECO:0000313" key="10">
    <source>
        <dbReference type="Proteomes" id="UP000774570"/>
    </source>
</evidence>
<dbReference type="SUPFAM" id="SSF55347">
    <property type="entry name" value="Glyceraldehyde-3-phosphate dehydrogenase-like, C-terminal domain"/>
    <property type="match status" value="1"/>
</dbReference>
<dbReference type="InterPro" id="IPR022675">
    <property type="entry name" value="G6P_DH_C"/>
</dbReference>
<accession>A0ABS7FLI0</accession>
<comment type="caution">
    <text evidence="6">Lacks conserved residue(s) required for the propagation of feature annotation.</text>
</comment>
<keyword evidence="2 6" id="KW-0313">Glucose metabolism</keyword>
<evidence type="ECO:0000256" key="3">
    <source>
        <dbReference type="ARBA" id="ARBA00022857"/>
    </source>
</evidence>
<dbReference type="EC" id="1.1.1.49" evidence="6"/>
<dbReference type="NCBIfam" id="TIGR00871">
    <property type="entry name" value="zwf"/>
    <property type="match status" value="1"/>
</dbReference>
<organism evidence="9 10">
    <name type="scientific">Actinomadura parmotrematis</name>
    <dbReference type="NCBI Taxonomy" id="2864039"/>
    <lineage>
        <taxon>Bacteria</taxon>
        <taxon>Bacillati</taxon>
        <taxon>Actinomycetota</taxon>
        <taxon>Actinomycetes</taxon>
        <taxon>Streptosporangiales</taxon>
        <taxon>Thermomonosporaceae</taxon>
        <taxon>Actinomadura</taxon>
    </lineage>
</organism>
<name>A0ABS7FLI0_9ACTN</name>
<feature type="binding site" evidence="6">
    <location>
        <position position="46"/>
    </location>
    <ligand>
        <name>NADP(+)</name>
        <dbReference type="ChEBI" id="CHEBI:58349"/>
    </ligand>
</feature>
<feature type="binding site" evidence="6">
    <location>
        <position position="227"/>
    </location>
    <ligand>
        <name>substrate</name>
    </ligand>
</feature>
<feature type="binding site" evidence="6">
    <location>
        <position position="170"/>
    </location>
    <ligand>
        <name>substrate</name>
    </ligand>
</feature>
<comment type="pathway">
    <text evidence="1 6">Carbohydrate degradation; pentose phosphate pathway; D-ribulose 5-phosphate from D-glucose 6-phosphate (oxidative stage): step 1/3.</text>
</comment>
<gene>
    <name evidence="6 9" type="primary">zwf</name>
    <name evidence="9" type="ORF">K1Y72_02555</name>
</gene>
<dbReference type="InterPro" id="IPR001282">
    <property type="entry name" value="G6P_DH"/>
</dbReference>
<feature type="active site" description="Proton acceptor" evidence="6">
    <location>
        <position position="232"/>
    </location>
</feature>
<evidence type="ECO:0000256" key="5">
    <source>
        <dbReference type="ARBA" id="ARBA00023277"/>
    </source>
</evidence>
<evidence type="ECO:0000256" key="2">
    <source>
        <dbReference type="ARBA" id="ARBA00022526"/>
    </source>
</evidence>
<dbReference type="InterPro" id="IPR022674">
    <property type="entry name" value="G6P_DH_NAD-bd"/>
</dbReference>
<feature type="domain" description="Glucose-6-phosphate dehydrogenase NAD-binding" evidence="7">
    <location>
        <begin position="11"/>
        <end position="173"/>
    </location>
</feature>
<keyword evidence="5 6" id="KW-0119">Carbohydrate metabolism</keyword>
<dbReference type="InterPro" id="IPR036291">
    <property type="entry name" value="NAD(P)-bd_dom_sf"/>
</dbReference>
<dbReference type="Gene3D" id="3.30.360.10">
    <property type="entry name" value="Dihydrodipicolinate Reductase, domain 2"/>
    <property type="match status" value="1"/>
</dbReference>
<feature type="domain" description="Glucose-6-phosphate dehydrogenase C-terminal" evidence="8">
    <location>
        <begin position="182"/>
        <end position="454"/>
    </location>
</feature>
<dbReference type="EMBL" id="JAIBOA010000001">
    <property type="protein sequence ID" value="MBW8481235.1"/>
    <property type="molecule type" value="Genomic_DNA"/>
</dbReference>
<dbReference type="RefSeq" id="WP_220162773.1">
    <property type="nucleotide sequence ID" value="NZ_JAIBOA010000001.1"/>
</dbReference>
<evidence type="ECO:0000256" key="6">
    <source>
        <dbReference type="HAMAP-Rule" id="MF_00966"/>
    </source>
</evidence>
<comment type="similarity">
    <text evidence="6">Belongs to the glucose-6-phosphate dehydrogenase family.</text>
</comment>
<dbReference type="Proteomes" id="UP000774570">
    <property type="component" value="Unassembled WGS sequence"/>
</dbReference>
<sequence>MGTTTRADVLVLFGITGDLVKKMIMPALYRLAERGELTAPVVGVAAGDWDDAALRRHARAAVAAAVGDVDEEVFARLAGRLSMVSGDFADGATFARLADAVRGRGFLSHYLAIPPALFTSVAGSLAAVGLNENARLVVEKPFGHDLASARRLDAELARSFDADHVLRVDHFLGSLPINGVKAARFANTLLEPLWNRSYIANVQINLLEDFDVADRGSFYDAVGCVKDVLQNHMLQVFALVAMEPPSVADVRAEQIEKWRVLRATRPISPAGTVRGQYAGYRDVAGVKPGSITETYVATRLEVDNWRWAGVPFYLRSGKALTTSSTDVVVQLRRPPLDLFGGLAGGTPPDLLRFRFEPTAGLTFELLLNQPAPGERATMVPVAVDFEKVLGREELPYENIIAGAIAGDPRHFASMPAIEECWRIVDPILEPTDPHPYARGSWGPDAAEALVGADGWHNPPPR</sequence>
<feature type="binding site" evidence="6">
    <location>
        <begin position="87"/>
        <end position="88"/>
    </location>
    <ligand>
        <name>NADP(+)</name>
        <dbReference type="ChEBI" id="CHEBI:58349"/>
    </ligand>
</feature>
<dbReference type="HAMAP" id="MF_00966">
    <property type="entry name" value="G6PD"/>
    <property type="match status" value="1"/>
</dbReference>
<evidence type="ECO:0000313" key="9">
    <source>
        <dbReference type="EMBL" id="MBW8481235.1"/>
    </source>
</evidence>
<dbReference type="Pfam" id="PF00479">
    <property type="entry name" value="G6PD_N"/>
    <property type="match status" value="1"/>
</dbReference>
<keyword evidence="3 6" id="KW-0521">NADP</keyword>
<dbReference type="Gene3D" id="3.40.50.720">
    <property type="entry name" value="NAD(P)-binding Rossmann-like Domain"/>
    <property type="match status" value="1"/>
</dbReference>
<evidence type="ECO:0000259" key="7">
    <source>
        <dbReference type="Pfam" id="PF00479"/>
    </source>
</evidence>
<dbReference type="PANTHER" id="PTHR23429">
    <property type="entry name" value="GLUCOSE-6-PHOSPHATE 1-DEHYDROGENASE G6PD"/>
    <property type="match status" value="1"/>
</dbReference>
<feature type="binding site" evidence="6">
    <location>
        <position position="318"/>
    </location>
    <ligand>
        <name>substrate</name>
    </ligand>
</feature>
<comment type="function">
    <text evidence="6">Catalyzes the oxidation of glucose 6-phosphate to 6-phosphogluconolactone.</text>
</comment>
<evidence type="ECO:0000256" key="4">
    <source>
        <dbReference type="ARBA" id="ARBA00023002"/>
    </source>
</evidence>
<dbReference type="PRINTS" id="PR00079">
    <property type="entry name" value="G6PDHDRGNASE"/>
</dbReference>
<keyword evidence="4 6" id="KW-0560">Oxidoreductase</keyword>
<feature type="binding site" evidence="6">
    <location>
        <position position="140"/>
    </location>
    <ligand>
        <name>NADP(+)</name>
        <dbReference type="ChEBI" id="CHEBI:58349"/>
    </ligand>
</feature>
<keyword evidence="10" id="KW-1185">Reference proteome</keyword>
<dbReference type="PANTHER" id="PTHR23429:SF0">
    <property type="entry name" value="GLUCOSE-6-PHOSPHATE 1-DEHYDROGENASE"/>
    <property type="match status" value="1"/>
</dbReference>
<dbReference type="Pfam" id="PF02781">
    <property type="entry name" value="G6PD_C"/>
    <property type="match status" value="1"/>
</dbReference>
<comment type="caution">
    <text evidence="9">The sequence shown here is derived from an EMBL/GenBank/DDBJ whole genome shotgun (WGS) entry which is preliminary data.</text>
</comment>
<dbReference type="PIRSF" id="PIRSF000110">
    <property type="entry name" value="G6PD"/>
    <property type="match status" value="1"/>
</dbReference>
<proteinExistence type="inferred from homology"/>
<evidence type="ECO:0000256" key="1">
    <source>
        <dbReference type="ARBA" id="ARBA00004937"/>
    </source>
</evidence>
<dbReference type="SUPFAM" id="SSF51735">
    <property type="entry name" value="NAD(P)-binding Rossmann-fold domains"/>
    <property type="match status" value="1"/>
</dbReference>
<feature type="binding site" evidence="6">
    <location>
        <position position="208"/>
    </location>
    <ligand>
        <name>substrate</name>
    </ligand>
</feature>